<accession>A0A5C8GKK4</accession>
<keyword evidence="2" id="KW-1185">Reference proteome</keyword>
<evidence type="ECO:0000313" key="2">
    <source>
        <dbReference type="Proteomes" id="UP000321612"/>
    </source>
</evidence>
<comment type="caution">
    <text evidence="1">The sequence shown here is derived from an EMBL/GenBank/DDBJ whole genome shotgun (WGS) entry which is preliminary data.</text>
</comment>
<protein>
    <submittedName>
        <fullName evidence="1">Uncharacterized protein</fullName>
    </submittedName>
</protein>
<sequence length="105" mass="12106">MQIVPFPAYYQSVYTNFDFTSFSLISCTPIHDLLHCKSLPFGQQKVSFRQMNEENLGHYRTFLMSWGKDFCVFNDPTKQRICLSFVLSRTGAGGDISSLRMVFSQ</sequence>
<dbReference type="EMBL" id="SDIK01000024">
    <property type="protein sequence ID" value="TXJ62582.1"/>
    <property type="molecule type" value="Genomic_DNA"/>
</dbReference>
<name>A0A5C8GKK4_9BACT</name>
<dbReference type="Proteomes" id="UP000321612">
    <property type="component" value="Unassembled WGS sequence"/>
</dbReference>
<organism evidence="1 2">
    <name type="scientific">Prevotella brunnea</name>
    <dbReference type="NCBI Taxonomy" id="2508867"/>
    <lineage>
        <taxon>Bacteria</taxon>
        <taxon>Pseudomonadati</taxon>
        <taxon>Bacteroidota</taxon>
        <taxon>Bacteroidia</taxon>
        <taxon>Bacteroidales</taxon>
        <taxon>Prevotellaceae</taxon>
        <taxon>Prevotella</taxon>
    </lineage>
</organism>
<gene>
    <name evidence="1" type="ORF">ETF27_03955</name>
</gene>
<proteinExistence type="predicted"/>
<reference evidence="2" key="1">
    <citation type="submission" date="2019-05" db="EMBL/GenBank/DDBJ databases">
        <title>Prevotella brunnea sp. nov., isolated from a wound of a patient.</title>
        <authorList>
            <person name="Buhl M."/>
        </authorList>
    </citation>
    <scope>NUCLEOTIDE SEQUENCE [LARGE SCALE GENOMIC DNA]</scope>
    <source>
        <strain evidence="2">A2672</strain>
    </source>
</reference>
<evidence type="ECO:0000313" key="1">
    <source>
        <dbReference type="EMBL" id="TXJ62582.1"/>
    </source>
</evidence>
<dbReference type="AlphaFoldDB" id="A0A5C8GKK4"/>